<dbReference type="AlphaFoldDB" id="A0A517ZID0"/>
<organism evidence="1 2">
    <name type="scientific">Symmachiella dynata</name>
    <dbReference type="NCBI Taxonomy" id="2527995"/>
    <lineage>
        <taxon>Bacteria</taxon>
        <taxon>Pseudomonadati</taxon>
        <taxon>Planctomycetota</taxon>
        <taxon>Planctomycetia</taxon>
        <taxon>Planctomycetales</taxon>
        <taxon>Planctomycetaceae</taxon>
        <taxon>Symmachiella</taxon>
    </lineage>
</organism>
<gene>
    <name evidence="1" type="ORF">Mal52_06820</name>
</gene>
<accession>A0A517ZID0</accession>
<dbReference type="NCBIfam" id="TIGR02436">
    <property type="entry name" value="four helix bundle protein"/>
    <property type="match status" value="1"/>
</dbReference>
<dbReference type="SUPFAM" id="SSF158446">
    <property type="entry name" value="IVS-encoded protein-like"/>
    <property type="match status" value="1"/>
</dbReference>
<dbReference type="PANTHER" id="PTHR38471">
    <property type="entry name" value="FOUR HELIX BUNDLE PROTEIN"/>
    <property type="match status" value="1"/>
</dbReference>
<dbReference type="InterPro" id="IPR012657">
    <property type="entry name" value="23S_rRNA-intervening_sequence"/>
</dbReference>
<dbReference type="EMBL" id="CP036276">
    <property type="protein sequence ID" value="QDU42227.1"/>
    <property type="molecule type" value="Genomic_DNA"/>
</dbReference>
<dbReference type="Pfam" id="PF05635">
    <property type="entry name" value="23S_rRNA_IVP"/>
    <property type="match status" value="1"/>
</dbReference>
<name>A0A517ZID0_9PLAN</name>
<evidence type="ECO:0008006" key="3">
    <source>
        <dbReference type="Google" id="ProtNLM"/>
    </source>
</evidence>
<dbReference type="InterPro" id="IPR036583">
    <property type="entry name" value="23S_rRNA_IVS_sf"/>
</dbReference>
<dbReference type="Proteomes" id="UP000319383">
    <property type="component" value="Chromosome"/>
</dbReference>
<protein>
    <recommendedName>
        <fullName evidence="3">Four helix bundle protein</fullName>
    </recommendedName>
</protein>
<dbReference type="KEGG" id="sdyn:Mal52_06820"/>
<proteinExistence type="predicted"/>
<dbReference type="RefSeq" id="WP_145374301.1">
    <property type="nucleotide sequence ID" value="NZ_CP036276.1"/>
</dbReference>
<dbReference type="Gene3D" id="1.20.1440.60">
    <property type="entry name" value="23S rRNA-intervening sequence"/>
    <property type="match status" value="1"/>
</dbReference>
<sequence length="117" mass="13318">MRDHRKLRAFELADALAILVYRVTVNFPSNEQFGLTSQIRRAAVSVASNIVEGSARNSQADYVRFLDMSFASARELQYQLSLAYRLDYLSHANYESVEKSTEETLKVLAGLLRSLRK</sequence>
<dbReference type="PANTHER" id="PTHR38471:SF2">
    <property type="entry name" value="FOUR HELIX BUNDLE PROTEIN"/>
    <property type="match status" value="1"/>
</dbReference>
<evidence type="ECO:0000313" key="1">
    <source>
        <dbReference type="EMBL" id="QDU42227.1"/>
    </source>
</evidence>
<dbReference type="CDD" id="cd16377">
    <property type="entry name" value="23S_rRNA_IVP_like"/>
    <property type="match status" value="1"/>
</dbReference>
<reference evidence="1 2" key="1">
    <citation type="submission" date="2019-02" db="EMBL/GenBank/DDBJ databases">
        <title>Deep-cultivation of Planctomycetes and their phenomic and genomic characterization uncovers novel biology.</title>
        <authorList>
            <person name="Wiegand S."/>
            <person name="Jogler M."/>
            <person name="Boedeker C."/>
            <person name="Pinto D."/>
            <person name="Vollmers J."/>
            <person name="Rivas-Marin E."/>
            <person name="Kohn T."/>
            <person name="Peeters S.H."/>
            <person name="Heuer A."/>
            <person name="Rast P."/>
            <person name="Oberbeckmann S."/>
            <person name="Bunk B."/>
            <person name="Jeske O."/>
            <person name="Meyerdierks A."/>
            <person name="Storesund J.E."/>
            <person name="Kallscheuer N."/>
            <person name="Luecker S."/>
            <person name="Lage O.M."/>
            <person name="Pohl T."/>
            <person name="Merkel B.J."/>
            <person name="Hornburger P."/>
            <person name="Mueller R.-W."/>
            <person name="Bruemmer F."/>
            <person name="Labrenz M."/>
            <person name="Spormann A.M."/>
            <person name="Op den Camp H."/>
            <person name="Overmann J."/>
            <person name="Amann R."/>
            <person name="Jetten M.S.M."/>
            <person name="Mascher T."/>
            <person name="Medema M.H."/>
            <person name="Devos D.P."/>
            <person name="Kaster A.-K."/>
            <person name="Ovreas L."/>
            <person name="Rohde M."/>
            <person name="Galperin M.Y."/>
            <person name="Jogler C."/>
        </authorList>
    </citation>
    <scope>NUCLEOTIDE SEQUENCE [LARGE SCALE GENOMIC DNA]</scope>
    <source>
        <strain evidence="1 2">Mal52</strain>
    </source>
</reference>
<evidence type="ECO:0000313" key="2">
    <source>
        <dbReference type="Proteomes" id="UP000319383"/>
    </source>
</evidence>
<keyword evidence="2" id="KW-1185">Reference proteome</keyword>